<accession>A0AAE2YPM8</accession>
<dbReference type="GO" id="GO:0047804">
    <property type="term" value="F:cysteine-S-conjugate beta-lyase activity"/>
    <property type="evidence" value="ECO:0007669"/>
    <property type="project" value="UniProtKB-EC"/>
</dbReference>
<dbReference type="Proteomes" id="UP001197378">
    <property type="component" value="Unassembled WGS sequence"/>
</dbReference>
<feature type="domain" description="Aminotransferase class I/classII large" evidence="6">
    <location>
        <begin position="40"/>
        <end position="371"/>
    </location>
</feature>
<dbReference type="CDD" id="cd00609">
    <property type="entry name" value="AAT_like"/>
    <property type="match status" value="1"/>
</dbReference>
<keyword evidence="3" id="KW-0663">Pyridoxal phosphate</keyword>
<keyword evidence="4 7" id="KW-0456">Lyase</keyword>
<dbReference type="InterPro" id="IPR015422">
    <property type="entry name" value="PyrdxlP-dep_Trfase_small"/>
</dbReference>
<name>A0AAE2YPM8_9PROT</name>
<dbReference type="InterPro" id="IPR027619">
    <property type="entry name" value="C-S_lyase_PatB-like"/>
</dbReference>
<evidence type="ECO:0000313" key="8">
    <source>
        <dbReference type="Proteomes" id="UP001197378"/>
    </source>
</evidence>
<dbReference type="Gene3D" id="3.90.1150.10">
    <property type="entry name" value="Aspartate Aminotransferase, domain 1"/>
    <property type="match status" value="1"/>
</dbReference>
<evidence type="ECO:0000256" key="2">
    <source>
        <dbReference type="ARBA" id="ARBA00012224"/>
    </source>
</evidence>
<gene>
    <name evidence="7" type="ORF">HFQ13_07320</name>
</gene>
<proteinExistence type="inferred from homology"/>
<dbReference type="InterPro" id="IPR004839">
    <property type="entry name" value="Aminotransferase_I/II_large"/>
</dbReference>
<dbReference type="InterPro" id="IPR015424">
    <property type="entry name" value="PyrdxlP-dep_Trfase"/>
</dbReference>
<dbReference type="InterPro" id="IPR015421">
    <property type="entry name" value="PyrdxlP-dep_Trfase_major"/>
</dbReference>
<dbReference type="SUPFAM" id="SSF53383">
    <property type="entry name" value="PLP-dependent transferases"/>
    <property type="match status" value="1"/>
</dbReference>
<organism evidence="7 8">
    <name type="scientific">Igneacidithiobacillus copahuensis</name>
    <dbReference type="NCBI Taxonomy" id="2724909"/>
    <lineage>
        <taxon>Bacteria</taxon>
        <taxon>Pseudomonadati</taxon>
        <taxon>Pseudomonadota</taxon>
        <taxon>Acidithiobacillia</taxon>
        <taxon>Acidithiobacillales</taxon>
        <taxon>Acidithiobacillaceae</taxon>
        <taxon>Igneacidithiobacillus</taxon>
    </lineage>
</organism>
<dbReference type="EC" id="4.4.1.13" evidence="2"/>
<dbReference type="Gene3D" id="3.40.640.10">
    <property type="entry name" value="Type I PLP-dependent aspartate aminotransferase-like (Major domain)"/>
    <property type="match status" value="1"/>
</dbReference>
<dbReference type="RefSeq" id="WP_215872860.1">
    <property type="nucleotide sequence ID" value="NZ_JAAXYO010000090.1"/>
</dbReference>
<comment type="similarity">
    <text evidence="5">Belongs to the class-II pyridoxal-phosphate-dependent aminotransferase family. MalY/PatB cystathionine beta-lyase subfamily.</text>
</comment>
<comment type="cofactor">
    <cofactor evidence="1">
        <name>pyridoxal 5'-phosphate</name>
        <dbReference type="ChEBI" id="CHEBI:597326"/>
    </cofactor>
</comment>
<evidence type="ECO:0000256" key="1">
    <source>
        <dbReference type="ARBA" id="ARBA00001933"/>
    </source>
</evidence>
<evidence type="ECO:0000256" key="3">
    <source>
        <dbReference type="ARBA" id="ARBA00022898"/>
    </source>
</evidence>
<evidence type="ECO:0000256" key="4">
    <source>
        <dbReference type="ARBA" id="ARBA00023239"/>
    </source>
</evidence>
<dbReference type="EMBL" id="JAAXYO010000090">
    <property type="protein sequence ID" value="MBU2788012.1"/>
    <property type="molecule type" value="Genomic_DNA"/>
</dbReference>
<dbReference type="InterPro" id="IPR051798">
    <property type="entry name" value="Class-II_PLP-Dep_Aminotrans"/>
</dbReference>
<dbReference type="NCBIfam" id="TIGR04350">
    <property type="entry name" value="C_S_lyase_PatB"/>
    <property type="match status" value="1"/>
</dbReference>
<protein>
    <recommendedName>
        <fullName evidence="2">cysteine-S-conjugate beta-lyase</fullName>
        <ecNumber evidence="2">4.4.1.13</ecNumber>
    </recommendedName>
</protein>
<evidence type="ECO:0000313" key="7">
    <source>
        <dbReference type="EMBL" id="MBU2788012.1"/>
    </source>
</evidence>
<evidence type="ECO:0000256" key="5">
    <source>
        <dbReference type="ARBA" id="ARBA00037974"/>
    </source>
</evidence>
<keyword evidence="8" id="KW-1185">Reference proteome</keyword>
<dbReference type="GO" id="GO:0030170">
    <property type="term" value="F:pyridoxal phosphate binding"/>
    <property type="evidence" value="ECO:0007669"/>
    <property type="project" value="InterPro"/>
</dbReference>
<comment type="caution">
    <text evidence="7">The sequence shown here is derived from an EMBL/GenBank/DDBJ whole genome shotgun (WGS) entry which is preliminary data.</text>
</comment>
<dbReference type="PANTHER" id="PTHR43525:SF1">
    <property type="entry name" value="PROTEIN MALY"/>
    <property type="match status" value="1"/>
</dbReference>
<evidence type="ECO:0000259" key="6">
    <source>
        <dbReference type="Pfam" id="PF00155"/>
    </source>
</evidence>
<dbReference type="PANTHER" id="PTHR43525">
    <property type="entry name" value="PROTEIN MALY"/>
    <property type="match status" value="1"/>
</dbReference>
<dbReference type="Pfam" id="PF00155">
    <property type="entry name" value="Aminotran_1_2"/>
    <property type="match status" value="1"/>
</dbReference>
<dbReference type="AlphaFoldDB" id="A0AAE2YPM8"/>
<reference evidence="7" key="1">
    <citation type="journal article" date="2021" name="ISME J.">
        <title>Genomic evolution of the class Acidithiobacillia: deep-branching Proteobacteria living in extreme acidic conditions.</title>
        <authorList>
            <person name="Moya-Beltran A."/>
            <person name="Beard S."/>
            <person name="Rojas-Villalobos C."/>
            <person name="Issotta F."/>
            <person name="Gallardo Y."/>
            <person name="Ulloa R."/>
            <person name="Giaveno A."/>
            <person name="Degli Esposti M."/>
            <person name="Johnson D.B."/>
            <person name="Quatrini R."/>
        </authorList>
    </citation>
    <scope>NUCLEOTIDE SEQUENCE</scope>
    <source>
        <strain evidence="7">VAN18-1</strain>
    </source>
</reference>
<sequence length="388" mass="42961">MMEARFDFDGVVDRWDSDSVKWAGARQKFGRPVFPMWVADMDFPVAPNILRALEERLAEPVLGYPDHDEIVHEAAADWWRKRYSWTVSTDEIILVQGVVPALNAALRAFSQPDDGIIVMPPIYPPFFAAVTGQGRRLISVPLRKDAGLRYEIDFASLAAQLPQARLLLLCSPHNPVGRVWTPEELQQLVSLCQRHGVRIISDEIHADLSRPDQVHTPMGKLDPRAIVLASASKSFNIAGLGGAVAWLRGDEAKAQFVEELRRSGILGTHTFAKAALRAAWQEGGPWLQALQSYLGDNAQFLESFLQRHLPEIGFRKPDFGYLAWLDLRAWGLSDAEIEARILDAGLGLNWGPSFGEGGSGFVRLNFGTPRKLLADGLDLLRKAAAAQA</sequence>